<comment type="function">
    <text evidence="1 7">Assembles around the rod to form the L-ring and probably protects the motor/basal body from shearing forces during rotation.</text>
</comment>
<dbReference type="NCBIfam" id="NF003676">
    <property type="entry name" value="PRK05303.1"/>
    <property type="match status" value="1"/>
</dbReference>
<dbReference type="GO" id="GO:0071973">
    <property type="term" value="P:bacterial-type flagellum-dependent cell motility"/>
    <property type="evidence" value="ECO:0007669"/>
    <property type="project" value="InterPro"/>
</dbReference>
<evidence type="ECO:0000256" key="6">
    <source>
        <dbReference type="ARBA" id="ARBA00023143"/>
    </source>
</evidence>
<dbReference type="AlphaFoldDB" id="A0A6G9JUQ9"/>
<gene>
    <name evidence="7" type="primary">flgI</name>
    <name evidence="8" type="ORF">G4A98_01720</name>
</gene>
<keyword evidence="6 7" id="KW-0975">Bacterial flagellum</keyword>
<dbReference type="PRINTS" id="PR01010">
    <property type="entry name" value="FLGPRINGFLGI"/>
</dbReference>
<keyword evidence="8" id="KW-0969">Cilium</keyword>
<dbReference type="PANTHER" id="PTHR30381:SF0">
    <property type="entry name" value="FLAGELLAR P-RING PROTEIN"/>
    <property type="match status" value="1"/>
</dbReference>
<name>A0A6G9JUQ9_9GAMM</name>
<evidence type="ECO:0000256" key="1">
    <source>
        <dbReference type="ARBA" id="ARBA00002591"/>
    </source>
</evidence>
<dbReference type="HAMAP" id="MF_00416">
    <property type="entry name" value="FlgI"/>
    <property type="match status" value="1"/>
</dbReference>
<evidence type="ECO:0000256" key="4">
    <source>
        <dbReference type="ARBA" id="ARBA00011439"/>
    </source>
</evidence>
<dbReference type="InterPro" id="IPR001782">
    <property type="entry name" value="Flag_FlgI"/>
</dbReference>
<comment type="subcellular location">
    <subcellularLocation>
        <location evidence="2 7">Bacterial flagellum basal body</location>
    </subcellularLocation>
</comment>
<keyword evidence="5" id="KW-0732">Signal</keyword>
<evidence type="ECO:0000256" key="5">
    <source>
        <dbReference type="ARBA" id="ARBA00022729"/>
    </source>
</evidence>
<dbReference type="GO" id="GO:0005198">
    <property type="term" value="F:structural molecule activity"/>
    <property type="evidence" value="ECO:0007669"/>
    <property type="project" value="InterPro"/>
</dbReference>
<dbReference type="PANTHER" id="PTHR30381">
    <property type="entry name" value="FLAGELLAR P-RING PERIPLASMIC PROTEIN FLGI"/>
    <property type="match status" value="1"/>
</dbReference>
<comment type="subunit">
    <text evidence="4 7">The basal body constitutes a major portion of the flagellar organelle and consists of four rings (L,P,S, and M) mounted on a central rod.</text>
</comment>
<evidence type="ECO:0000256" key="2">
    <source>
        <dbReference type="ARBA" id="ARBA00004117"/>
    </source>
</evidence>
<evidence type="ECO:0000256" key="3">
    <source>
        <dbReference type="ARBA" id="ARBA00008994"/>
    </source>
</evidence>
<dbReference type="Proteomes" id="UP000503183">
    <property type="component" value="Chromosome"/>
</dbReference>
<protein>
    <recommendedName>
        <fullName evidence="7">Flagellar P-ring protein</fullName>
    </recommendedName>
    <alternativeName>
        <fullName evidence="7">Basal body P-ring protein</fullName>
    </alternativeName>
</protein>
<keyword evidence="8" id="KW-0966">Cell projection</keyword>
<dbReference type="EMBL" id="CP048747">
    <property type="protein sequence ID" value="QIQ41929.1"/>
    <property type="molecule type" value="Genomic_DNA"/>
</dbReference>
<comment type="similarity">
    <text evidence="3 7">Belongs to the FlgI family.</text>
</comment>
<sequence length="372" mass="41087">MSKKILLLMKLIIFIFIISSLPLHAEKIRDLTSIQGIRDNPLIGYGLIVGLDGTGDQSTQSPFTNQSLNNMLSKLGVSIPPNANMHLKNVAAVIVTANLPPFSHAGEKIDVVVSSMGNAKSIKGGTLLMTPLKGTDNQIYAIAQGNILVSEKSNQKNKMHYLHLNQVNSGKIHHGATIEREINNNFGRKKTINLQLNQENFSTAQRISDMINIKYPDTATPIDSKTVQLSTSANNDVQVHMLSNIQDIDISLPSQEAKIVVNSRTGSVVINQSVKLGSCVISNGNMSIIVHQIENKKRDLYFLKSFRKIVKKEKPIKNTIDQNYMDDIFSNRENLHNIVRALNTLGTKPDELMSILQLMKSAGCLNAKLEII</sequence>
<evidence type="ECO:0000313" key="9">
    <source>
        <dbReference type="Proteomes" id="UP000503183"/>
    </source>
</evidence>
<organism evidence="8 9">
    <name type="scientific">Buchnera aphidicola</name>
    <name type="common">Microlophium carnosum</name>
    <dbReference type="NCBI Taxonomy" id="2708354"/>
    <lineage>
        <taxon>Bacteria</taxon>
        <taxon>Pseudomonadati</taxon>
        <taxon>Pseudomonadota</taxon>
        <taxon>Gammaproteobacteria</taxon>
        <taxon>Enterobacterales</taxon>
        <taxon>Erwiniaceae</taxon>
        <taxon>Buchnera</taxon>
    </lineage>
</organism>
<proteinExistence type="inferred from homology"/>
<dbReference type="GO" id="GO:0030288">
    <property type="term" value="C:outer membrane-bounded periplasmic space"/>
    <property type="evidence" value="ECO:0007669"/>
    <property type="project" value="InterPro"/>
</dbReference>
<evidence type="ECO:0000313" key="8">
    <source>
        <dbReference type="EMBL" id="QIQ41929.1"/>
    </source>
</evidence>
<dbReference type="GO" id="GO:0009428">
    <property type="term" value="C:bacterial-type flagellum basal body, distal rod, P ring"/>
    <property type="evidence" value="ECO:0007669"/>
    <property type="project" value="InterPro"/>
</dbReference>
<reference evidence="8 9" key="1">
    <citation type="submission" date="2020-04" db="EMBL/GenBank/DDBJ databases">
        <title>Parallel evolution in the integration of a co-obligate aphid symbiosis.</title>
        <authorList>
            <person name="Monnin D."/>
            <person name="Jackson R."/>
            <person name="Kiers E.T."/>
            <person name="Bunker M."/>
            <person name="Ellers J."/>
            <person name="Henry L.M."/>
        </authorList>
    </citation>
    <scope>NUCLEOTIDE SEQUENCE [LARGE SCALE GENOMIC DNA]</scope>
    <source>
        <strain evidence="8">MCAR-56B</strain>
    </source>
</reference>
<dbReference type="Pfam" id="PF02119">
    <property type="entry name" value="FlgI"/>
    <property type="match status" value="1"/>
</dbReference>
<keyword evidence="8" id="KW-0282">Flagellum</keyword>
<evidence type="ECO:0000256" key="7">
    <source>
        <dbReference type="HAMAP-Rule" id="MF_00416"/>
    </source>
</evidence>
<accession>A0A6G9JUQ9</accession>